<proteinExistence type="inferred from homology"/>
<evidence type="ECO:0000256" key="5">
    <source>
        <dbReference type="HAMAP-Rule" id="MF_01685"/>
    </source>
</evidence>
<feature type="binding site" evidence="5">
    <location>
        <position position="336"/>
    </location>
    <ligand>
        <name>FAD</name>
        <dbReference type="ChEBI" id="CHEBI:57692"/>
    </ligand>
</feature>
<evidence type="ECO:0000256" key="1">
    <source>
        <dbReference type="ARBA" id="ARBA00022630"/>
    </source>
</evidence>
<dbReference type="GO" id="GO:0050661">
    <property type="term" value="F:NADP binding"/>
    <property type="evidence" value="ECO:0007669"/>
    <property type="project" value="UniProtKB-UniRule"/>
</dbReference>
<comment type="similarity">
    <text evidence="5">Belongs to the ferredoxin--NADP reductase type 2 family.</text>
</comment>
<feature type="binding site" evidence="5">
    <location>
        <position position="41"/>
    </location>
    <ligand>
        <name>FAD</name>
        <dbReference type="ChEBI" id="CHEBI:57692"/>
    </ligand>
</feature>
<reference evidence="7 8" key="1">
    <citation type="journal article" date="2011" name="ISME J.">
        <title>Community ecology of hot spring cyanobacterial mats: predominant populations and their functional potential.</title>
        <authorList>
            <person name="Klatt C.G."/>
            <person name="Wood J.M."/>
            <person name="Rusch D.B."/>
            <person name="Bateson M.M."/>
            <person name="Hamamura N."/>
            <person name="Heidelberg J.F."/>
            <person name="Grossman A.R."/>
            <person name="Bhaya D."/>
            <person name="Cohan F.M."/>
            <person name="Kuhl M."/>
            <person name="Bryant D.A."/>
            <person name="Ward D.M."/>
        </authorList>
    </citation>
    <scope>NUCLEOTIDE SEQUENCE [LARGE SCALE GENOMIC DNA]</scope>
    <source>
        <strain evidence="7">OS</strain>
    </source>
</reference>
<dbReference type="GO" id="GO:0004324">
    <property type="term" value="F:ferredoxin-NADP+ reductase activity"/>
    <property type="evidence" value="ECO:0007669"/>
    <property type="project" value="UniProtKB-UniRule"/>
</dbReference>
<feature type="binding site" evidence="5">
    <location>
        <position position="94"/>
    </location>
    <ligand>
        <name>FAD</name>
        <dbReference type="ChEBI" id="CHEBI:57692"/>
    </ligand>
</feature>
<evidence type="ECO:0000259" key="6">
    <source>
        <dbReference type="Pfam" id="PF07992"/>
    </source>
</evidence>
<keyword evidence="3 5" id="KW-0521">NADP</keyword>
<dbReference type="EMBL" id="PHFL01000039">
    <property type="protein sequence ID" value="RFM24393.1"/>
    <property type="molecule type" value="Genomic_DNA"/>
</dbReference>
<protein>
    <recommendedName>
        <fullName evidence="5">Ferredoxin--NADP reductase</fullName>
        <shortName evidence="5">FNR</shortName>
        <shortName evidence="5">Fd-NADP(+) reductase</shortName>
        <ecNumber evidence="5">1.18.1.2</ecNumber>
    </recommendedName>
</protein>
<dbReference type="HAMAP" id="MF_01685">
    <property type="entry name" value="FENR2"/>
    <property type="match status" value="1"/>
</dbReference>
<organism evidence="7 8">
    <name type="scientific">Candidatus Thermochlorobacter aerophilus</name>
    <dbReference type="NCBI Taxonomy" id="1868324"/>
    <lineage>
        <taxon>Bacteria</taxon>
        <taxon>Pseudomonadati</taxon>
        <taxon>Chlorobiota</taxon>
        <taxon>Chlorobiia</taxon>
        <taxon>Chlorobiales</taxon>
        <taxon>Candidatus Thermochlorobacteriaceae</taxon>
        <taxon>Candidatus Thermochlorobacter</taxon>
    </lineage>
</organism>
<accession>A0A395M0T7</accession>
<sequence>MNSSIADGTAITDLSIIGGGPTGIFAAFQCGMNDLTCRIIDSMPELGGQLTALYPEKYIYDVAGFPQIIASDLVGQLWEQAAQFSPEVRLGEQVIDVQKQHDGTFKLKTHVGNCYHSRAVLIAAGLGAFSPRKLDQLGDVSHLEEKCIFYAVKKVDTFRDKHVVIVGGGDSALDWTMGLIDVAKSVTLVHRMSTFQGHAKTVADVMEAQEAGKVKVYLRAEVKAIETQGETLRRVVVESKPDILYLEADCLLPLIGFKSDLGPIKNWGLKLDGNTIVVDSSTMQTSVAGIYAAGDIASYPGKLKLIQTGLSDAAMAVRYSLNYIRPGEKIKHQFSSIKMAARK</sequence>
<comment type="cofactor">
    <cofactor evidence="5">
        <name>FAD</name>
        <dbReference type="ChEBI" id="CHEBI:57692"/>
    </cofactor>
    <text evidence="5">Binds 1 FAD per subunit.</text>
</comment>
<dbReference type="SUPFAM" id="SSF51905">
    <property type="entry name" value="FAD/NAD(P)-binding domain"/>
    <property type="match status" value="1"/>
</dbReference>
<evidence type="ECO:0000313" key="8">
    <source>
        <dbReference type="Proteomes" id="UP000266389"/>
    </source>
</evidence>
<dbReference type="PRINTS" id="PR00368">
    <property type="entry name" value="FADPNR"/>
</dbReference>
<keyword evidence="1 5" id="KW-0285">Flavoprotein</keyword>
<dbReference type="PRINTS" id="PR00469">
    <property type="entry name" value="PNDRDTASEII"/>
</dbReference>
<dbReference type="Gene3D" id="3.50.50.60">
    <property type="entry name" value="FAD/NAD(P)-binding domain"/>
    <property type="match status" value="2"/>
</dbReference>
<evidence type="ECO:0000256" key="3">
    <source>
        <dbReference type="ARBA" id="ARBA00022857"/>
    </source>
</evidence>
<feature type="domain" description="FAD/NAD(P)-binding" evidence="6">
    <location>
        <begin position="13"/>
        <end position="309"/>
    </location>
</feature>
<feature type="binding site" evidence="5">
    <location>
        <position position="54"/>
    </location>
    <ligand>
        <name>FAD</name>
        <dbReference type="ChEBI" id="CHEBI:57692"/>
    </ligand>
</feature>
<dbReference type="EC" id="1.18.1.2" evidence="5"/>
<keyword evidence="2 5" id="KW-0274">FAD</keyword>
<dbReference type="InterPro" id="IPR022890">
    <property type="entry name" value="Fd--NADP_Rdtase_type_2"/>
</dbReference>
<dbReference type="GO" id="GO:0050660">
    <property type="term" value="F:flavin adenine dinucleotide binding"/>
    <property type="evidence" value="ECO:0007669"/>
    <property type="project" value="UniProtKB-UniRule"/>
</dbReference>
<name>A0A395M0T7_9BACT</name>
<keyword evidence="4 5" id="KW-0560">Oxidoreductase</keyword>
<dbReference type="Proteomes" id="UP000266389">
    <property type="component" value="Unassembled WGS sequence"/>
</dbReference>
<dbReference type="PANTHER" id="PTHR48105">
    <property type="entry name" value="THIOREDOXIN REDUCTASE 1-RELATED-RELATED"/>
    <property type="match status" value="1"/>
</dbReference>
<dbReference type="AlphaFoldDB" id="A0A395M0T7"/>
<evidence type="ECO:0000313" key="7">
    <source>
        <dbReference type="EMBL" id="RFM24393.1"/>
    </source>
</evidence>
<comment type="subunit">
    <text evidence="5">Homodimer.</text>
</comment>
<gene>
    <name evidence="7" type="ORF">D0433_05220</name>
</gene>
<feature type="binding site" evidence="5">
    <location>
        <position position="129"/>
    </location>
    <ligand>
        <name>FAD</name>
        <dbReference type="ChEBI" id="CHEBI:57692"/>
    </ligand>
</feature>
<feature type="binding site" evidence="5">
    <location>
        <position position="22"/>
    </location>
    <ligand>
        <name>FAD</name>
        <dbReference type="ChEBI" id="CHEBI:57692"/>
    </ligand>
</feature>
<comment type="catalytic activity">
    <reaction evidence="5">
        <text>2 reduced [2Fe-2S]-[ferredoxin] + NADP(+) + H(+) = 2 oxidized [2Fe-2S]-[ferredoxin] + NADPH</text>
        <dbReference type="Rhea" id="RHEA:20125"/>
        <dbReference type="Rhea" id="RHEA-COMP:10000"/>
        <dbReference type="Rhea" id="RHEA-COMP:10001"/>
        <dbReference type="ChEBI" id="CHEBI:15378"/>
        <dbReference type="ChEBI" id="CHEBI:33737"/>
        <dbReference type="ChEBI" id="CHEBI:33738"/>
        <dbReference type="ChEBI" id="CHEBI:57783"/>
        <dbReference type="ChEBI" id="CHEBI:58349"/>
        <dbReference type="EC" id="1.18.1.2"/>
    </reaction>
</comment>
<dbReference type="InterPro" id="IPR050097">
    <property type="entry name" value="Ferredoxin-NADP_redctase_2"/>
</dbReference>
<dbReference type="InterPro" id="IPR036188">
    <property type="entry name" value="FAD/NAD-bd_sf"/>
</dbReference>
<dbReference type="InterPro" id="IPR023753">
    <property type="entry name" value="FAD/NAD-binding_dom"/>
</dbReference>
<dbReference type="Pfam" id="PF07992">
    <property type="entry name" value="Pyr_redox_2"/>
    <property type="match status" value="1"/>
</dbReference>
<evidence type="ECO:0000256" key="4">
    <source>
        <dbReference type="ARBA" id="ARBA00023002"/>
    </source>
</evidence>
<comment type="caution">
    <text evidence="7">The sequence shown here is derived from an EMBL/GenBank/DDBJ whole genome shotgun (WGS) entry which is preliminary data.</text>
</comment>
<feature type="binding site" evidence="5">
    <location>
        <position position="49"/>
    </location>
    <ligand>
        <name>FAD</name>
        <dbReference type="ChEBI" id="CHEBI:57692"/>
    </ligand>
</feature>
<evidence type="ECO:0000256" key="2">
    <source>
        <dbReference type="ARBA" id="ARBA00022827"/>
    </source>
</evidence>
<feature type="binding site" evidence="5">
    <location>
        <position position="295"/>
    </location>
    <ligand>
        <name>FAD</name>
        <dbReference type="ChEBI" id="CHEBI:57692"/>
    </ligand>
</feature>